<accession>X1T4E7</accession>
<gene>
    <name evidence="1" type="ORF">S12H4_12792</name>
</gene>
<evidence type="ECO:0000313" key="1">
    <source>
        <dbReference type="EMBL" id="GAI86276.1"/>
    </source>
</evidence>
<organism evidence="1">
    <name type="scientific">marine sediment metagenome</name>
    <dbReference type="NCBI Taxonomy" id="412755"/>
    <lineage>
        <taxon>unclassified sequences</taxon>
        <taxon>metagenomes</taxon>
        <taxon>ecological metagenomes</taxon>
    </lineage>
</organism>
<name>X1T4E7_9ZZZZ</name>
<feature type="non-terminal residue" evidence="1">
    <location>
        <position position="159"/>
    </location>
</feature>
<sequence length="159" mass="16312">MDYILGATFDYKFTTRAFATGVPGTLAGSPVIDIYEDNSTTEITGAETLTVDFDSITGLNNLRIVATSGNGFESDKSYAAVITTGTVGGVSVVGETILNFTIERTSALMPTTSGRTLDVTATGTAGVDWANVEGQGTSVDLSATAIDSCDDVTGNVDGT</sequence>
<dbReference type="EMBL" id="BARW01006102">
    <property type="protein sequence ID" value="GAI86276.1"/>
    <property type="molecule type" value="Genomic_DNA"/>
</dbReference>
<comment type="caution">
    <text evidence="1">The sequence shown here is derived from an EMBL/GenBank/DDBJ whole genome shotgun (WGS) entry which is preliminary data.</text>
</comment>
<protein>
    <submittedName>
        <fullName evidence="1">Uncharacterized protein</fullName>
    </submittedName>
</protein>
<dbReference type="AlphaFoldDB" id="X1T4E7"/>
<reference evidence="1" key="1">
    <citation type="journal article" date="2014" name="Front. Microbiol.">
        <title>High frequency of phylogenetically diverse reductive dehalogenase-homologous genes in deep subseafloor sedimentary metagenomes.</title>
        <authorList>
            <person name="Kawai M."/>
            <person name="Futagami T."/>
            <person name="Toyoda A."/>
            <person name="Takaki Y."/>
            <person name="Nishi S."/>
            <person name="Hori S."/>
            <person name="Arai W."/>
            <person name="Tsubouchi T."/>
            <person name="Morono Y."/>
            <person name="Uchiyama I."/>
            <person name="Ito T."/>
            <person name="Fujiyama A."/>
            <person name="Inagaki F."/>
            <person name="Takami H."/>
        </authorList>
    </citation>
    <scope>NUCLEOTIDE SEQUENCE</scope>
    <source>
        <strain evidence="1">Expedition CK06-06</strain>
    </source>
</reference>
<proteinExistence type="predicted"/>